<accession>H3GUT2</accession>
<dbReference type="PANTHER" id="PTHR43102">
    <property type="entry name" value="SLR1143 PROTEIN"/>
    <property type="match status" value="1"/>
</dbReference>
<keyword evidence="3" id="KW-1185">Reference proteome</keyword>
<reference evidence="2" key="2">
    <citation type="submission" date="2015-06" db="UniProtKB">
        <authorList>
            <consortium name="EnsemblProtists"/>
        </authorList>
    </citation>
    <scope>IDENTIFICATION</scope>
    <source>
        <strain evidence="2">Pr102</strain>
    </source>
</reference>
<feature type="compositionally biased region" description="Basic and acidic residues" evidence="1">
    <location>
        <begin position="8"/>
        <end position="18"/>
    </location>
</feature>
<dbReference type="HOGENOM" id="CLU_013242_2_0_1"/>
<protein>
    <recommendedName>
        <fullName evidence="4">FYVE-type domain-containing protein</fullName>
    </recommendedName>
</protein>
<reference evidence="3" key="1">
    <citation type="journal article" date="2006" name="Science">
        <title>Phytophthora genome sequences uncover evolutionary origins and mechanisms of pathogenesis.</title>
        <authorList>
            <person name="Tyler B.M."/>
            <person name="Tripathy S."/>
            <person name="Zhang X."/>
            <person name="Dehal P."/>
            <person name="Jiang R.H."/>
            <person name="Aerts A."/>
            <person name="Arredondo F.D."/>
            <person name="Baxter L."/>
            <person name="Bensasson D."/>
            <person name="Beynon J.L."/>
            <person name="Chapman J."/>
            <person name="Damasceno C.M."/>
            <person name="Dorrance A.E."/>
            <person name="Dou D."/>
            <person name="Dickerman A.W."/>
            <person name="Dubchak I.L."/>
            <person name="Garbelotto M."/>
            <person name="Gijzen M."/>
            <person name="Gordon S.G."/>
            <person name="Govers F."/>
            <person name="Grunwald N.J."/>
            <person name="Huang W."/>
            <person name="Ivors K.L."/>
            <person name="Jones R.W."/>
            <person name="Kamoun S."/>
            <person name="Krampis K."/>
            <person name="Lamour K.H."/>
            <person name="Lee M.K."/>
            <person name="McDonald W.H."/>
            <person name="Medina M."/>
            <person name="Meijer H.J."/>
            <person name="Nordberg E.K."/>
            <person name="Maclean D.J."/>
            <person name="Ospina-Giraldo M.D."/>
            <person name="Morris P.F."/>
            <person name="Phuntumart V."/>
            <person name="Putnam N.H."/>
            <person name="Rash S."/>
            <person name="Rose J.K."/>
            <person name="Sakihama Y."/>
            <person name="Salamov A.A."/>
            <person name="Savidor A."/>
            <person name="Scheuring C.F."/>
            <person name="Smith B.M."/>
            <person name="Sobral B.W."/>
            <person name="Terry A."/>
            <person name="Torto-Alalibo T.A."/>
            <person name="Win J."/>
            <person name="Xu Z."/>
            <person name="Zhang H."/>
            <person name="Grigoriev I.V."/>
            <person name="Rokhsar D.S."/>
            <person name="Boore J.L."/>
        </authorList>
    </citation>
    <scope>NUCLEOTIDE SEQUENCE [LARGE SCALE GENOMIC DNA]</scope>
    <source>
        <strain evidence="3">Pr102</strain>
    </source>
</reference>
<organism evidence="2 3">
    <name type="scientific">Phytophthora ramorum</name>
    <name type="common">Sudden oak death agent</name>
    <dbReference type="NCBI Taxonomy" id="164328"/>
    <lineage>
        <taxon>Eukaryota</taxon>
        <taxon>Sar</taxon>
        <taxon>Stramenopiles</taxon>
        <taxon>Oomycota</taxon>
        <taxon>Peronosporomycetes</taxon>
        <taxon>Peronosporales</taxon>
        <taxon>Peronosporaceae</taxon>
        <taxon>Phytophthora</taxon>
    </lineage>
</organism>
<feature type="region of interest" description="Disordered" evidence="1">
    <location>
        <begin position="285"/>
        <end position="314"/>
    </location>
</feature>
<evidence type="ECO:0000313" key="3">
    <source>
        <dbReference type="Proteomes" id="UP000005238"/>
    </source>
</evidence>
<dbReference type="AlphaFoldDB" id="H3GUT2"/>
<dbReference type="VEuPathDB" id="FungiDB:KRP22_2033"/>
<dbReference type="EnsemblProtists" id="Phyra81016">
    <property type="protein sequence ID" value="Phyra81016"/>
    <property type="gene ID" value="Phyra81016"/>
</dbReference>
<evidence type="ECO:0008006" key="4">
    <source>
        <dbReference type="Google" id="ProtNLM"/>
    </source>
</evidence>
<dbReference type="OMA" id="SCQHALM"/>
<dbReference type="eggNOG" id="ENOG502SJAB">
    <property type="taxonomic scope" value="Eukaryota"/>
</dbReference>
<dbReference type="PANTHER" id="PTHR43102:SF2">
    <property type="entry name" value="GAF DOMAIN-CONTAINING PROTEIN"/>
    <property type="match status" value="1"/>
</dbReference>
<dbReference type="EMBL" id="DS566052">
    <property type="status" value="NOT_ANNOTATED_CDS"/>
    <property type="molecule type" value="Genomic_DNA"/>
</dbReference>
<feature type="compositionally biased region" description="Basic and acidic residues" evidence="1">
    <location>
        <begin position="48"/>
        <end position="57"/>
    </location>
</feature>
<dbReference type="InParanoid" id="H3GUT2"/>
<evidence type="ECO:0000313" key="2">
    <source>
        <dbReference type="EnsemblProtists" id="Phyra81016"/>
    </source>
</evidence>
<name>H3GUT2_PHYRM</name>
<dbReference type="Proteomes" id="UP000005238">
    <property type="component" value="Unassembled WGS sequence"/>
</dbReference>
<evidence type="ECO:0000256" key="1">
    <source>
        <dbReference type="SAM" id="MobiDB-lite"/>
    </source>
</evidence>
<dbReference type="VEuPathDB" id="FungiDB:KRP23_4747"/>
<feature type="compositionally biased region" description="Low complexity" evidence="1">
    <location>
        <begin position="29"/>
        <end position="46"/>
    </location>
</feature>
<proteinExistence type="predicted"/>
<dbReference type="STRING" id="164328.H3GUT2"/>
<sequence length="752" mass="83177">MTLKQRHPVRDMLEEAGRRGRQAWGGGSPSSDNSPSNVSPTPTISTQHSDDDIHEESTQTAMSDQAMLDRARAAYNSAYFASLAAGPEANGPWRRVEAVGRCVVFRKQVSSSSKEREMDELEVMCAGRLDASLEEVASILRSSSQAEHNAAMTALYSKSFIFGSYEREVSCSGDQDDNQNEGNSSEQLAVKTKSFARTTLLGHNEQWCYFDYYQRKKERDGFTISKRALPPSETTPGRIVGENARVDQLHGLNASYLVDKLPDRKGLRVVFHAWFDQEQVRAIERKNSRRKSQENSSSSARPGPSVRSNSFDYGDSMNHKAQLRRLLAMARGVTKLPDLVRRRRFGVQVPANLVEISTPNTRCPCCTHSLAPVKLSLARAASAISNRSLAHLKMDTRRCYLCGYLVCVDCWSADHMESMGGRVAAIVVCTRCHANVQACEYAEVFAGTAAERERHRGPPRVVENSNNASTVPLLVDFLSASLLNATAGSHEHAAVMVVIRMLLRQIDDDVGDDDEDRVANNADYERAAPRFKELDDVAVVEKVGEMLSDEQHLPGLEDCKLGNADHRSYPLDLPDDPTTGLPRCPIPSNEADRMSSIRAAGLLQLANLFAPETPPTEVSEVSIDTPDLSDLELLCHLAVKTLGCGYSFVTIMCAKHEHVVVGTHSGFVGSAVPREQTSCQHALMSPYPFMASHQEADVRFHKLGATIQVPTRFYPRAEITRTQYATMKRLASTATHFLLQKSRQLQQHLPSD</sequence>
<feature type="region of interest" description="Disordered" evidence="1">
    <location>
        <begin position="1"/>
        <end position="62"/>
    </location>
</feature>